<dbReference type="InterPro" id="IPR011989">
    <property type="entry name" value="ARM-like"/>
</dbReference>
<keyword evidence="2" id="KW-0732">Signal</keyword>
<name>A0A7V9AAN7_9BACT</name>
<dbReference type="Gene3D" id="1.50.10.20">
    <property type="match status" value="2"/>
</dbReference>
<dbReference type="AlphaFoldDB" id="A0A7V9AAN7"/>
<feature type="region of interest" description="Disordered" evidence="1">
    <location>
        <begin position="492"/>
        <end position="561"/>
    </location>
</feature>
<dbReference type="InterPro" id="IPR016024">
    <property type="entry name" value="ARM-type_fold"/>
</dbReference>
<dbReference type="EMBL" id="JACEFB010000001">
    <property type="protein sequence ID" value="MBA2225198.1"/>
    <property type="molecule type" value="Genomic_DNA"/>
</dbReference>
<evidence type="ECO:0000313" key="3">
    <source>
        <dbReference type="EMBL" id="MBA2225198.1"/>
    </source>
</evidence>
<feature type="compositionally biased region" description="Polar residues" evidence="1">
    <location>
        <begin position="519"/>
        <end position="533"/>
    </location>
</feature>
<organism evidence="3 4">
    <name type="scientific">Thermogemmata fonticola</name>
    <dbReference type="NCBI Taxonomy" id="2755323"/>
    <lineage>
        <taxon>Bacteria</taxon>
        <taxon>Pseudomonadati</taxon>
        <taxon>Planctomycetota</taxon>
        <taxon>Planctomycetia</taxon>
        <taxon>Gemmatales</taxon>
        <taxon>Gemmataceae</taxon>
        <taxon>Thermogemmata</taxon>
    </lineage>
</organism>
<accession>A0A7V9AAN7</accession>
<feature type="signal peptide" evidence="2">
    <location>
        <begin position="1"/>
        <end position="28"/>
    </location>
</feature>
<evidence type="ECO:0000256" key="1">
    <source>
        <dbReference type="SAM" id="MobiDB-lite"/>
    </source>
</evidence>
<dbReference type="Proteomes" id="UP000542342">
    <property type="component" value="Unassembled WGS sequence"/>
</dbReference>
<proteinExistence type="predicted"/>
<feature type="chain" id="PRO_5031180278" evidence="2">
    <location>
        <begin position="29"/>
        <end position="741"/>
    </location>
</feature>
<dbReference type="Gene3D" id="1.25.10.10">
    <property type="entry name" value="Leucine-rich Repeat Variant"/>
    <property type="match status" value="1"/>
</dbReference>
<dbReference type="InterPro" id="IPR008930">
    <property type="entry name" value="Terpenoid_cyclase/PrenylTrfase"/>
</dbReference>
<dbReference type="RefSeq" id="WP_194536582.1">
    <property type="nucleotide sequence ID" value="NZ_JACEFB010000001.1"/>
</dbReference>
<keyword evidence="4" id="KW-1185">Reference proteome</keyword>
<dbReference type="SUPFAM" id="SSF48371">
    <property type="entry name" value="ARM repeat"/>
    <property type="match status" value="1"/>
</dbReference>
<dbReference type="SUPFAM" id="SSF48239">
    <property type="entry name" value="Terpenoid cyclases/Protein prenyltransferases"/>
    <property type="match status" value="2"/>
</dbReference>
<sequence>MKRPWILCTLLYLLGMAGIIGGSSPMSAATPREVDAAIQKGVHFLKRNVGGGGRGGERELGETALAGLALLECGVPGDDPALKGVTARIREAAFAETQTYHLALYILYLDRLGDPADVPIIQMLAVRLLAGQNAQGGWTYTCSHGTAAMEAQLRSALLTAELRSGDVRPAVEKAASVRPTSPARDLSRLHPAVQRYARQLQAEFRRGVGWGDFGDDNSNTQFAILGLWAARKHGVPVEEAFDLIQQRFLLTQCHNGGWPYSGRGVPGSPSMTCAGLLALATAVGRRQERLLRNDPSPLTPPAKSAPTPAKAAGLKNQDTRLDDPFFQPPPELPNPKGVDKGDPFFQPPLQDQKLNQPHQPPVQKLPAAKALPPVQERKMPFAGDPCAPAIQRGLDNLAAVLQGNLPGGKGKRIRDILGGRDYYFLWSLERVGVIYGLEKIGPVDWYQYGTDILLPAQHPNGSWGNRVDTAFALLFLARSNVVRDLSRVVQGKTRDAELRSGGLPPFSPLPHGERPMGGENSTSVPEANQSVATGTAPPVPKPRTEEVGGTPGPTVSPAGAITPPPQLPPIPIPRPEPKTGGTAGSIQPADAMPLVEELMRATEDQWILRLAAVRDGKGSVYTQALLMAIRRVAEDKAGAVRQALAERLARMTAETLRQYMKGEDPELRRAAVLAMAMKDDITLVPDLITALLDEEEMVVRAARVGLKSLTGQDFGPLPGADLRARRAAAQAWLDWFRKQQR</sequence>
<feature type="region of interest" description="Disordered" evidence="1">
    <location>
        <begin position="291"/>
        <end position="362"/>
    </location>
</feature>
<gene>
    <name evidence="3" type="ORF">H0921_03375</name>
</gene>
<comment type="caution">
    <text evidence="3">The sequence shown here is derived from an EMBL/GenBank/DDBJ whole genome shotgun (WGS) entry which is preliminary data.</text>
</comment>
<evidence type="ECO:0000313" key="4">
    <source>
        <dbReference type="Proteomes" id="UP000542342"/>
    </source>
</evidence>
<feature type="compositionally biased region" description="Low complexity" evidence="1">
    <location>
        <begin position="301"/>
        <end position="312"/>
    </location>
</feature>
<protein>
    <submittedName>
        <fullName evidence="3">HEAT repeat domain-containing protein</fullName>
    </submittedName>
</protein>
<reference evidence="3 4" key="1">
    <citation type="submission" date="2020-07" db="EMBL/GenBank/DDBJ databases">
        <title>Thermogemmata thermophila gen. nov., sp. nov., a novel moderate thermophilic planctomycete from a Kamchatka hot spring.</title>
        <authorList>
            <person name="Elcheninov A.G."/>
            <person name="Podosokorskaya O.A."/>
            <person name="Kovaleva O.L."/>
            <person name="Novikov A."/>
            <person name="Bonch-Osmolovskaya E.A."/>
            <person name="Toshchakov S.V."/>
            <person name="Kublanov I.V."/>
        </authorList>
    </citation>
    <scope>NUCLEOTIDE SEQUENCE [LARGE SCALE GENOMIC DNA]</scope>
    <source>
        <strain evidence="3 4">2918</strain>
    </source>
</reference>
<evidence type="ECO:0000256" key="2">
    <source>
        <dbReference type="SAM" id="SignalP"/>
    </source>
</evidence>